<reference evidence="2" key="1">
    <citation type="submission" date="2020-09" db="EMBL/GenBank/DDBJ databases">
        <title>Comparative genome analyses of four rice-infecting Rhizoctonia solani isolates reveal extensive enrichment of homogalacturonan modification genes.</title>
        <authorList>
            <person name="Lee D.-Y."/>
            <person name="Jeon J."/>
            <person name="Kim K.-T."/>
            <person name="Cheong K."/>
            <person name="Song H."/>
            <person name="Choi G."/>
            <person name="Ko J."/>
            <person name="Opiyo S.O."/>
            <person name="Zuo S."/>
            <person name="Madhav S."/>
            <person name="Lee Y.-H."/>
            <person name="Wang G.-L."/>
        </authorList>
    </citation>
    <scope>NUCLEOTIDE SEQUENCE</scope>
    <source>
        <strain evidence="2">AG1-IA YN-7</strain>
    </source>
</reference>
<accession>A0A8H7H4W7</accession>
<feature type="compositionally biased region" description="Low complexity" evidence="1">
    <location>
        <begin position="1"/>
        <end position="19"/>
    </location>
</feature>
<dbReference type="AlphaFoldDB" id="A0A8H7H4W7"/>
<gene>
    <name evidence="2" type="ORF">RHS04_06689</name>
</gene>
<organism evidence="2 3">
    <name type="scientific">Rhizoctonia solani</name>
    <dbReference type="NCBI Taxonomy" id="456999"/>
    <lineage>
        <taxon>Eukaryota</taxon>
        <taxon>Fungi</taxon>
        <taxon>Dikarya</taxon>
        <taxon>Basidiomycota</taxon>
        <taxon>Agaricomycotina</taxon>
        <taxon>Agaricomycetes</taxon>
        <taxon>Cantharellales</taxon>
        <taxon>Ceratobasidiaceae</taxon>
        <taxon>Rhizoctonia</taxon>
    </lineage>
</organism>
<dbReference type="Proteomes" id="UP000650582">
    <property type="component" value="Unassembled WGS sequence"/>
</dbReference>
<evidence type="ECO:0000313" key="2">
    <source>
        <dbReference type="EMBL" id="KAF8675529.1"/>
    </source>
</evidence>
<comment type="caution">
    <text evidence="2">The sequence shown here is derived from an EMBL/GenBank/DDBJ whole genome shotgun (WGS) entry which is preliminary data.</text>
</comment>
<name>A0A8H7H4W7_9AGAM</name>
<protein>
    <submittedName>
        <fullName evidence="2">Uncharacterized protein</fullName>
    </submittedName>
</protein>
<feature type="compositionally biased region" description="Polar residues" evidence="1">
    <location>
        <begin position="51"/>
        <end position="61"/>
    </location>
</feature>
<dbReference type="EMBL" id="JACYCC010000097">
    <property type="protein sequence ID" value="KAF8675529.1"/>
    <property type="molecule type" value="Genomic_DNA"/>
</dbReference>
<proteinExistence type="predicted"/>
<evidence type="ECO:0000313" key="3">
    <source>
        <dbReference type="Proteomes" id="UP000650582"/>
    </source>
</evidence>
<evidence type="ECO:0000256" key="1">
    <source>
        <dbReference type="SAM" id="MobiDB-lite"/>
    </source>
</evidence>
<feature type="region of interest" description="Disordered" evidence="1">
    <location>
        <begin position="1"/>
        <end position="74"/>
    </location>
</feature>
<sequence>MSTTNSIPSHTSSYSSSASRGDQTTRILHSSFHTGESQHQPTPSLMAAPESGQSSAINSPVSSDISQDSIHDDHDRYLPTATATTRDRLVGKVEKVLSKVVRDPELHERAMLREVGGKELADGMAMVNSKDL</sequence>
<feature type="compositionally biased region" description="Polar residues" evidence="1">
    <location>
        <begin position="20"/>
        <end position="43"/>
    </location>
</feature>